<dbReference type="SUPFAM" id="SSF75217">
    <property type="entry name" value="alpha/beta knot"/>
    <property type="match status" value="1"/>
</dbReference>
<dbReference type="FunFam" id="3.40.1280.10:FF:000008">
    <property type="entry name" value="Group 3 RNA methyltransferase TrmH"/>
    <property type="match status" value="1"/>
</dbReference>
<dbReference type="InterPro" id="IPR004441">
    <property type="entry name" value="rRNA_MeTrfase_TrmH"/>
</dbReference>
<keyword evidence="2 6" id="KW-0698">rRNA processing</keyword>
<dbReference type="GO" id="GO:0003723">
    <property type="term" value="F:RNA binding"/>
    <property type="evidence" value="ECO:0007669"/>
    <property type="project" value="InterPro"/>
</dbReference>
<evidence type="ECO:0000259" key="7">
    <source>
        <dbReference type="SMART" id="SM00967"/>
    </source>
</evidence>
<dbReference type="PANTHER" id="PTHR46429:SF1">
    <property type="entry name" value="23S RRNA (GUANOSINE-2'-O-)-METHYLTRANSFERASE RLMB"/>
    <property type="match status" value="1"/>
</dbReference>
<proteinExistence type="inferred from homology"/>
<protein>
    <recommendedName>
        <fullName evidence="6">23S rRNA (guanosine-2'-O-)-methyltransferase RlmB</fullName>
        <ecNumber evidence="6">2.1.1.185</ecNumber>
    </recommendedName>
    <alternativeName>
        <fullName evidence="6">23S rRNA (guanosine2251 2'-O)-methyltransferase</fullName>
    </alternativeName>
    <alternativeName>
        <fullName evidence="6">23S rRNA Gm2251 2'-O-methyltransferase</fullName>
    </alternativeName>
</protein>
<comment type="subcellular location">
    <subcellularLocation>
        <location evidence="6">Cytoplasm</location>
    </subcellularLocation>
</comment>
<evidence type="ECO:0000256" key="6">
    <source>
        <dbReference type="HAMAP-Rule" id="MF_01887"/>
    </source>
</evidence>
<keyword evidence="1 6" id="KW-0963">Cytoplasm</keyword>
<dbReference type="Pfam" id="PF08032">
    <property type="entry name" value="SpoU_sub_bind"/>
    <property type="match status" value="1"/>
</dbReference>
<dbReference type="CDD" id="cd18103">
    <property type="entry name" value="SpoU-like_RlmB"/>
    <property type="match status" value="1"/>
</dbReference>
<evidence type="ECO:0000256" key="5">
    <source>
        <dbReference type="ARBA" id="ARBA00022691"/>
    </source>
</evidence>
<dbReference type="InterPro" id="IPR013123">
    <property type="entry name" value="SpoU_subst-bd"/>
</dbReference>
<keyword evidence="4 6" id="KW-0808">Transferase</keyword>
<keyword evidence="9" id="KW-1185">Reference proteome</keyword>
<dbReference type="RefSeq" id="WP_095617962.1">
    <property type="nucleotide sequence ID" value="NZ_NSKD01000005.1"/>
</dbReference>
<keyword evidence="5 6" id="KW-0949">S-adenosyl-L-methionine</keyword>
<dbReference type="PANTHER" id="PTHR46429">
    <property type="entry name" value="23S RRNA (GUANOSINE-2'-O-)-METHYLTRANSFERASE RLMB"/>
    <property type="match status" value="1"/>
</dbReference>
<dbReference type="EMBL" id="NSKD01000005">
    <property type="protein sequence ID" value="PAU79892.1"/>
    <property type="molecule type" value="Genomic_DNA"/>
</dbReference>
<comment type="similarity">
    <text evidence="6">Belongs to the class IV-like SAM-binding methyltransferase superfamily. RNA methyltransferase TrmH family. RlmB subfamily.</text>
</comment>
<dbReference type="Gene3D" id="3.30.1330.30">
    <property type="match status" value="1"/>
</dbReference>
<gene>
    <name evidence="6" type="primary">rlmB</name>
    <name evidence="8" type="ORF">CK501_11880</name>
</gene>
<dbReference type="NCBIfam" id="TIGR00186">
    <property type="entry name" value="rRNA_methyl_3"/>
    <property type="match status" value="1"/>
</dbReference>
<comment type="caution">
    <text evidence="8">The sequence shown here is derived from an EMBL/GenBank/DDBJ whole genome shotgun (WGS) entry which is preliminary data.</text>
</comment>
<organism evidence="8 9">
    <name type="scientific">Halovibrio salipaludis</name>
    <dbReference type="NCBI Taxonomy" id="2032626"/>
    <lineage>
        <taxon>Bacteria</taxon>
        <taxon>Pseudomonadati</taxon>
        <taxon>Pseudomonadota</taxon>
        <taxon>Gammaproteobacteria</taxon>
        <taxon>Oceanospirillales</taxon>
        <taxon>Halomonadaceae</taxon>
        <taxon>Halovibrio</taxon>
    </lineage>
</organism>
<evidence type="ECO:0000256" key="3">
    <source>
        <dbReference type="ARBA" id="ARBA00022603"/>
    </source>
</evidence>
<feature type="domain" description="RNA 2-O ribose methyltransferase substrate binding" evidence="7">
    <location>
        <begin position="5"/>
        <end position="81"/>
    </location>
</feature>
<dbReference type="SMART" id="SM00967">
    <property type="entry name" value="SpoU_sub_bind"/>
    <property type="match status" value="1"/>
</dbReference>
<comment type="function">
    <text evidence="6">Specifically methylates the ribose of guanosine 2251 in 23S rRNA.</text>
</comment>
<dbReference type="Proteomes" id="UP000218896">
    <property type="component" value="Unassembled WGS sequence"/>
</dbReference>
<name>A0A2A2F5L1_9GAMM</name>
<dbReference type="InterPro" id="IPR001537">
    <property type="entry name" value="SpoU_MeTrfase"/>
</dbReference>
<dbReference type="InterPro" id="IPR029026">
    <property type="entry name" value="tRNA_m1G_MTases_N"/>
</dbReference>
<feature type="binding site" evidence="6">
    <location>
        <position position="227"/>
    </location>
    <ligand>
        <name>S-adenosyl-L-methionine</name>
        <dbReference type="ChEBI" id="CHEBI:59789"/>
    </ligand>
</feature>
<dbReference type="Gene3D" id="3.40.1280.10">
    <property type="match status" value="1"/>
</dbReference>
<evidence type="ECO:0000256" key="2">
    <source>
        <dbReference type="ARBA" id="ARBA00022552"/>
    </source>
</evidence>
<sequence>MAQHTLFGWHAVTTLLERHPERVRSLKLQQGREDGRQKRVRQLADDFGVAVEQCQRRVLDEASDGGNHQGVVAVIKPPVALSEDALLERLETLGRPPFILLLDGVTDPHNLGACLRTADAAGVDAVVVPKDHSAPLNGVAMKVASGAAESVPLVRATNLARFMRRCREQGIWFTGTSDSAEASIHDLDLTGPVALVMGAEGKGMRRLTRDHCDQLGHLPMAGLVSSLNVSVATGVCLFEARRQRTIASGAHGA</sequence>
<feature type="binding site" evidence="6">
    <location>
        <position position="218"/>
    </location>
    <ligand>
        <name>S-adenosyl-L-methionine</name>
        <dbReference type="ChEBI" id="CHEBI:59789"/>
    </ligand>
</feature>
<dbReference type="InterPro" id="IPR024915">
    <property type="entry name" value="23S_rRNA_MeTrfase_RlmB"/>
</dbReference>
<dbReference type="HAMAP" id="MF_01887">
    <property type="entry name" value="23SrRNA_methyltr_B"/>
    <property type="match status" value="1"/>
</dbReference>
<dbReference type="SUPFAM" id="SSF55315">
    <property type="entry name" value="L30e-like"/>
    <property type="match status" value="1"/>
</dbReference>
<dbReference type="OrthoDB" id="9785673at2"/>
<keyword evidence="3 6" id="KW-0489">Methyltransferase</keyword>
<evidence type="ECO:0000313" key="8">
    <source>
        <dbReference type="EMBL" id="PAU79892.1"/>
    </source>
</evidence>
<dbReference type="AlphaFoldDB" id="A0A2A2F5L1"/>
<evidence type="ECO:0000313" key="9">
    <source>
        <dbReference type="Proteomes" id="UP000218896"/>
    </source>
</evidence>
<accession>A0A2A2F5L1</accession>
<feature type="binding site" evidence="6">
    <location>
        <position position="198"/>
    </location>
    <ligand>
        <name>S-adenosyl-L-methionine</name>
        <dbReference type="ChEBI" id="CHEBI:59789"/>
    </ligand>
</feature>
<dbReference type="EC" id="2.1.1.185" evidence="6"/>
<reference evidence="8 9" key="1">
    <citation type="submission" date="2017-08" db="EMBL/GenBank/DDBJ databases">
        <title>Halovibrio sewagensis sp. nov., isolated from wastewater of high salinity.</title>
        <authorList>
            <person name="Dong X."/>
            <person name="Zhang G."/>
        </authorList>
    </citation>
    <scope>NUCLEOTIDE SEQUENCE [LARGE SCALE GENOMIC DNA]</scope>
    <source>
        <strain evidence="8 9">YL5-2</strain>
    </source>
</reference>
<dbReference type="Pfam" id="PF00588">
    <property type="entry name" value="SpoU_methylase"/>
    <property type="match status" value="1"/>
</dbReference>
<dbReference type="GO" id="GO:0005829">
    <property type="term" value="C:cytosol"/>
    <property type="evidence" value="ECO:0007669"/>
    <property type="project" value="TreeGrafter"/>
</dbReference>
<dbReference type="GO" id="GO:0070039">
    <property type="term" value="F:rRNA (guanosine-2'-O-)-methyltransferase activity"/>
    <property type="evidence" value="ECO:0007669"/>
    <property type="project" value="UniProtKB-UniRule"/>
</dbReference>
<evidence type="ECO:0000256" key="1">
    <source>
        <dbReference type="ARBA" id="ARBA00022490"/>
    </source>
</evidence>
<dbReference type="InterPro" id="IPR029064">
    <property type="entry name" value="Ribosomal_eL30-like_sf"/>
</dbReference>
<evidence type="ECO:0000256" key="4">
    <source>
        <dbReference type="ARBA" id="ARBA00022679"/>
    </source>
</evidence>
<comment type="catalytic activity">
    <reaction evidence="6">
        <text>guanosine(2251) in 23S rRNA + S-adenosyl-L-methionine = 2'-O-methylguanosine(2251) in 23S rRNA + S-adenosyl-L-homocysteine + H(+)</text>
        <dbReference type="Rhea" id="RHEA:24140"/>
        <dbReference type="Rhea" id="RHEA-COMP:10239"/>
        <dbReference type="Rhea" id="RHEA-COMP:10241"/>
        <dbReference type="ChEBI" id="CHEBI:15378"/>
        <dbReference type="ChEBI" id="CHEBI:57856"/>
        <dbReference type="ChEBI" id="CHEBI:59789"/>
        <dbReference type="ChEBI" id="CHEBI:74269"/>
        <dbReference type="ChEBI" id="CHEBI:74445"/>
        <dbReference type="EC" id="2.1.1.185"/>
    </reaction>
</comment>
<dbReference type="InterPro" id="IPR029028">
    <property type="entry name" value="Alpha/beta_knot_MTases"/>
</dbReference>